<accession>F0W0I8</accession>
<dbReference type="AlphaFoldDB" id="F0W0I8"/>
<reference evidence="1" key="2">
    <citation type="submission" date="2011-02" db="EMBL/GenBank/DDBJ databases">
        <authorList>
            <person name="MacLean D."/>
        </authorList>
    </citation>
    <scope>NUCLEOTIDE SEQUENCE</scope>
</reference>
<proteinExistence type="predicted"/>
<dbReference type="HOGENOM" id="CLU_1398625_0_0_1"/>
<protein>
    <submittedName>
        <fullName evidence="1">AlNc14C4G630 protein</fullName>
    </submittedName>
</protein>
<reference evidence="1" key="1">
    <citation type="journal article" date="2011" name="PLoS Biol.">
        <title>Gene gain and loss during evolution of obligate parasitism in the white rust pathogen of Arabidopsis thaliana.</title>
        <authorList>
            <person name="Kemen E."/>
            <person name="Gardiner A."/>
            <person name="Schultz-Larsen T."/>
            <person name="Kemen A.C."/>
            <person name="Balmuth A.L."/>
            <person name="Robert-Seilaniantz A."/>
            <person name="Bailey K."/>
            <person name="Holub E."/>
            <person name="Studholme D.J."/>
            <person name="Maclean D."/>
            <person name="Jones J.D."/>
        </authorList>
    </citation>
    <scope>NUCLEOTIDE SEQUENCE</scope>
</reference>
<dbReference type="EMBL" id="FR824049">
    <property type="protein sequence ID" value="CCA14560.1"/>
    <property type="molecule type" value="Genomic_DNA"/>
</dbReference>
<organism evidence="1">
    <name type="scientific">Albugo laibachii Nc14</name>
    <dbReference type="NCBI Taxonomy" id="890382"/>
    <lineage>
        <taxon>Eukaryota</taxon>
        <taxon>Sar</taxon>
        <taxon>Stramenopiles</taxon>
        <taxon>Oomycota</taxon>
        <taxon>Peronosporomycetes</taxon>
        <taxon>Albuginales</taxon>
        <taxon>Albuginaceae</taxon>
        <taxon>Albugo</taxon>
    </lineage>
</organism>
<gene>
    <name evidence="1" type="primary">AlNc14C4G630</name>
    <name evidence="1" type="ORF">ALNC14_007030</name>
</gene>
<name>F0W0I8_9STRA</name>
<sequence length="195" mass="23272">MYNSEHWEVIERLKHTFELGTYYTGWKLKWKSLNEMIRSKQLYASSKATTIDPQAYISKNRGMYAFSLNKENYYAFYFGIKERSESHHSSMRFVPENKLPNAKLEFWPDFYPIKFNFSTEVTKVPRNYYKNFRRATGFHLSNDFYQTECSSEIPQIPFQKELHAVLKLEGNQFFAVDPSTYIVRNGQMCIFLLSH</sequence>
<evidence type="ECO:0000313" key="1">
    <source>
        <dbReference type="EMBL" id="CCA14560.1"/>
    </source>
</evidence>